<dbReference type="GO" id="GO:0019236">
    <property type="term" value="P:response to pheromone"/>
    <property type="evidence" value="ECO:0007669"/>
    <property type="project" value="UniProtKB-KW"/>
</dbReference>
<evidence type="ECO:0000256" key="2">
    <source>
        <dbReference type="ARBA" id="ARBA00010663"/>
    </source>
</evidence>
<dbReference type="Proteomes" id="UP000824782">
    <property type="component" value="Unassembled WGS sequence"/>
</dbReference>
<keyword evidence="7 11" id="KW-0297">G-protein coupled receptor</keyword>
<feature type="transmembrane region" description="Helical" evidence="11">
    <location>
        <begin position="6"/>
        <end position="28"/>
    </location>
</feature>
<keyword evidence="5 11" id="KW-0812">Transmembrane</keyword>
<comment type="similarity">
    <text evidence="2 11">Belongs to the G-protein coupled receptor 1 family.</text>
</comment>
<evidence type="ECO:0000256" key="6">
    <source>
        <dbReference type="ARBA" id="ARBA00022989"/>
    </source>
</evidence>
<dbReference type="InterPro" id="IPR000276">
    <property type="entry name" value="GPCR_Rhodpsn"/>
</dbReference>
<keyword evidence="6 11" id="KW-1133">Transmembrane helix</keyword>
<dbReference type="GO" id="GO:0016503">
    <property type="term" value="F:pheromone receptor activity"/>
    <property type="evidence" value="ECO:0007669"/>
    <property type="project" value="InterPro"/>
</dbReference>
<dbReference type="PROSITE" id="PS50262">
    <property type="entry name" value="G_PROTEIN_RECEP_F1_2"/>
    <property type="match status" value="1"/>
</dbReference>
<dbReference type="PANTHER" id="PTHR24062">
    <property type="entry name" value="VOMERONASAL TYPE-1 RECEPTOR"/>
    <property type="match status" value="1"/>
</dbReference>
<feature type="transmembrane region" description="Helical" evidence="11">
    <location>
        <begin position="160"/>
        <end position="180"/>
    </location>
</feature>
<evidence type="ECO:0000259" key="12">
    <source>
        <dbReference type="PROSITE" id="PS50262"/>
    </source>
</evidence>
<evidence type="ECO:0000256" key="3">
    <source>
        <dbReference type="ARBA" id="ARBA00022475"/>
    </source>
</evidence>
<feature type="transmembrane region" description="Helical" evidence="11">
    <location>
        <begin position="186"/>
        <end position="208"/>
    </location>
</feature>
<feature type="transmembrane region" description="Helical" evidence="11">
    <location>
        <begin position="128"/>
        <end position="148"/>
    </location>
</feature>
<gene>
    <name evidence="13" type="ORF">GDO81_006350</name>
</gene>
<evidence type="ECO:0000313" key="14">
    <source>
        <dbReference type="Proteomes" id="UP000824782"/>
    </source>
</evidence>
<proteinExistence type="inferred from homology"/>
<dbReference type="GO" id="GO:0005886">
    <property type="term" value="C:plasma membrane"/>
    <property type="evidence" value="ECO:0007669"/>
    <property type="project" value="UniProtKB-SubCell"/>
</dbReference>
<evidence type="ECO:0000313" key="13">
    <source>
        <dbReference type="EMBL" id="KAG8589320.1"/>
    </source>
</evidence>
<sequence length="334" mass="37850">MGPYLLLKAIGFFLLVIIGIPGNMFILIQFTFIKIIEKKLLPTNTILTVLATANLLVILSRIIPQSLYAIGIEDLLDNADCKFVIYTYRVSRAMSICTTSLLSCHQCILISPSTKVWIYLKQKVSQNIMMIIIILCFINLLMYPYSILNALARKNITTSPYALHLVYCDADFVTYTAYIINGTLYAFRDFIFVGLMALASIYILFTLLRHEKTVKGIRSSDKGKKRSMEYKASRAVILLVALYVVLFGLDNSMWIYTLTLSNVSPDMNDIRIFLASSYATLSPIVIIITNPKLKHINNRDERVYSSELDARSSIKVLETARCSDEYFPCSRSSI</sequence>
<dbReference type="FunFam" id="1.20.1070.10:FF:000300">
    <property type="entry name" value="Vomeronasal type-1 receptor"/>
    <property type="match status" value="1"/>
</dbReference>
<evidence type="ECO:0000256" key="9">
    <source>
        <dbReference type="ARBA" id="ARBA00023170"/>
    </source>
</evidence>
<dbReference type="SUPFAM" id="SSF81321">
    <property type="entry name" value="Family A G protein-coupled receptor-like"/>
    <property type="match status" value="1"/>
</dbReference>
<evidence type="ECO:0000256" key="8">
    <source>
        <dbReference type="ARBA" id="ARBA00023136"/>
    </source>
</evidence>
<dbReference type="Pfam" id="PF03402">
    <property type="entry name" value="V1R"/>
    <property type="match status" value="1"/>
</dbReference>
<keyword evidence="8 11" id="KW-0472">Membrane</keyword>
<dbReference type="Gene3D" id="1.20.1070.10">
    <property type="entry name" value="Rhodopsin 7-helix transmembrane proteins"/>
    <property type="match status" value="1"/>
</dbReference>
<feature type="transmembrane region" description="Helical" evidence="11">
    <location>
        <begin position="235"/>
        <end position="258"/>
    </location>
</feature>
<organism evidence="13 14">
    <name type="scientific">Engystomops pustulosus</name>
    <name type="common">Tungara frog</name>
    <name type="synonym">Physalaemus pustulosus</name>
    <dbReference type="NCBI Taxonomy" id="76066"/>
    <lineage>
        <taxon>Eukaryota</taxon>
        <taxon>Metazoa</taxon>
        <taxon>Chordata</taxon>
        <taxon>Craniata</taxon>
        <taxon>Vertebrata</taxon>
        <taxon>Euteleostomi</taxon>
        <taxon>Amphibia</taxon>
        <taxon>Batrachia</taxon>
        <taxon>Anura</taxon>
        <taxon>Neobatrachia</taxon>
        <taxon>Hyloidea</taxon>
        <taxon>Leptodactylidae</taxon>
        <taxon>Leiuperinae</taxon>
        <taxon>Engystomops</taxon>
    </lineage>
</organism>
<evidence type="ECO:0000256" key="7">
    <source>
        <dbReference type="ARBA" id="ARBA00023040"/>
    </source>
</evidence>
<dbReference type="InterPro" id="IPR004072">
    <property type="entry name" value="Vmron_rcpt_1"/>
</dbReference>
<feature type="transmembrane region" description="Helical" evidence="11">
    <location>
        <begin position="270"/>
        <end position="289"/>
    </location>
</feature>
<evidence type="ECO:0000256" key="5">
    <source>
        <dbReference type="ARBA" id="ARBA00022692"/>
    </source>
</evidence>
<evidence type="ECO:0000256" key="11">
    <source>
        <dbReference type="RuleBase" id="RU364061"/>
    </source>
</evidence>
<keyword evidence="3 11" id="KW-1003">Cell membrane</keyword>
<evidence type="ECO:0000256" key="4">
    <source>
        <dbReference type="ARBA" id="ARBA00022507"/>
    </source>
</evidence>
<comment type="caution">
    <text evidence="13">The sequence shown here is derived from an EMBL/GenBank/DDBJ whole genome shotgun (WGS) entry which is preliminary data.</text>
</comment>
<keyword evidence="14" id="KW-1185">Reference proteome</keyword>
<accession>A0AAV7CX97</accession>
<keyword evidence="4 11" id="KW-0589">Pheromone response</keyword>
<name>A0AAV7CX97_ENGPU</name>
<feature type="domain" description="G-protein coupled receptors family 1 profile" evidence="12">
    <location>
        <begin position="22"/>
        <end position="286"/>
    </location>
</feature>
<protein>
    <recommendedName>
        <fullName evidence="11">Vomeronasal type-1 receptor</fullName>
    </recommendedName>
</protein>
<evidence type="ECO:0000256" key="10">
    <source>
        <dbReference type="ARBA" id="ARBA00023224"/>
    </source>
</evidence>
<keyword evidence="10 11" id="KW-0807">Transducer</keyword>
<dbReference type="InterPro" id="IPR017452">
    <property type="entry name" value="GPCR_Rhodpsn_7TM"/>
</dbReference>
<dbReference type="PRINTS" id="PR00237">
    <property type="entry name" value="GPCRRHODOPSN"/>
</dbReference>
<dbReference type="AlphaFoldDB" id="A0AAV7CX97"/>
<dbReference type="EMBL" id="WNYA01000002">
    <property type="protein sequence ID" value="KAG8589320.1"/>
    <property type="molecule type" value="Genomic_DNA"/>
</dbReference>
<feature type="transmembrane region" description="Helical" evidence="11">
    <location>
        <begin position="40"/>
        <end position="63"/>
    </location>
</feature>
<keyword evidence="9 11" id="KW-0675">Receptor</keyword>
<comment type="subcellular location">
    <subcellularLocation>
        <location evidence="1 11">Cell membrane</location>
        <topology evidence="1 11">Multi-pass membrane protein</topology>
    </subcellularLocation>
</comment>
<evidence type="ECO:0000256" key="1">
    <source>
        <dbReference type="ARBA" id="ARBA00004651"/>
    </source>
</evidence>
<reference evidence="13" key="1">
    <citation type="thesis" date="2020" institute="ProQuest LLC" country="789 East Eisenhower Parkway, Ann Arbor, MI, USA">
        <title>Comparative Genomics and Chromosome Evolution.</title>
        <authorList>
            <person name="Mudd A.B."/>
        </authorList>
    </citation>
    <scope>NUCLEOTIDE SEQUENCE</scope>
    <source>
        <strain evidence="13">237g6f4</strain>
        <tissue evidence="13">Blood</tissue>
    </source>
</reference>